<feature type="region of interest" description="Disordered" evidence="1">
    <location>
        <begin position="1"/>
        <end position="27"/>
    </location>
</feature>
<dbReference type="STRING" id="1380566.A0A179G8X5"/>
<gene>
    <name evidence="2" type="ORF">VFPPC_01295</name>
</gene>
<dbReference type="EMBL" id="LSBJ02000001">
    <property type="protein sequence ID" value="OAQ73619.1"/>
    <property type="molecule type" value="Genomic_DNA"/>
</dbReference>
<evidence type="ECO:0000313" key="3">
    <source>
        <dbReference type="Proteomes" id="UP000078397"/>
    </source>
</evidence>
<dbReference type="KEGG" id="pchm:VFPPC_01295"/>
<comment type="caution">
    <text evidence="2">The sequence shown here is derived from an EMBL/GenBank/DDBJ whole genome shotgun (WGS) entry which is preliminary data.</text>
</comment>
<organism evidence="2 3">
    <name type="scientific">Pochonia chlamydosporia 170</name>
    <dbReference type="NCBI Taxonomy" id="1380566"/>
    <lineage>
        <taxon>Eukaryota</taxon>
        <taxon>Fungi</taxon>
        <taxon>Dikarya</taxon>
        <taxon>Ascomycota</taxon>
        <taxon>Pezizomycotina</taxon>
        <taxon>Sordariomycetes</taxon>
        <taxon>Hypocreomycetidae</taxon>
        <taxon>Hypocreales</taxon>
        <taxon>Clavicipitaceae</taxon>
        <taxon>Pochonia</taxon>
    </lineage>
</organism>
<evidence type="ECO:0000313" key="2">
    <source>
        <dbReference type="EMBL" id="OAQ73619.1"/>
    </source>
</evidence>
<dbReference type="AlphaFoldDB" id="A0A179G8X5"/>
<dbReference type="Proteomes" id="UP000078397">
    <property type="component" value="Unassembled WGS sequence"/>
</dbReference>
<dbReference type="GO" id="GO:0008168">
    <property type="term" value="F:methyltransferase activity"/>
    <property type="evidence" value="ECO:0007669"/>
    <property type="project" value="UniProtKB-KW"/>
</dbReference>
<dbReference type="RefSeq" id="XP_018149702.1">
    <property type="nucleotide sequence ID" value="XM_018281149.1"/>
</dbReference>
<sequence length="421" mass="46405">MRKRTPLERPIISAPIGPVKSSRGPDLTRSDKFEIVAGIKDCTKNPSTPSDSIASRRSRRISASFLNTVAPSASPTVVESEVSAVTRIQSDTSFKGSLGRRAALLSLSTRSLLKQPSKYTLIARPQSAEDAENIPPLNVSKDDKKSSIPRSMSKLPKSRTMMVLHDLKKSFSRPSLAAVKNHNHGQTQPAPNVPSFRKLDESELSISTFQSSQTTLTSFSLIDHSSNSSPVPSIKHVDTAQSSEYWSGRFMGLHDRFSSESFAKYSSSCTSPKAEIGWQSRLALPRGHSVTATQNRLTYLAPSNTTSALTTITYNPRLFQYEDEDDSKCKRIFSHLESLCTTTEAKASLHSWQQTYARRYSRPKLLPEGGCMYDKSRNRFLVGVGHRFKSGERRRLSAFGELADSRPGAIGVTPGRGVAVY</sequence>
<keyword evidence="2" id="KW-0808">Transferase</keyword>
<accession>A0A179G8X5</accession>
<proteinExistence type="predicted"/>
<dbReference type="GO" id="GO:0032259">
    <property type="term" value="P:methylation"/>
    <property type="evidence" value="ECO:0007669"/>
    <property type="project" value="UniProtKB-KW"/>
</dbReference>
<feature type="region of interest" description="Disordered" evidence="1">
    <location>
        <begin position="132"/>
        <end position="152"/>
    </location>
</feature>
<name>A0A179G8X5_METCM</name>
<dbReference type="OrthoDB" id="3557758at2759"/>
<dbReference type="GeneID" id="28845143"/>
<reference evidence="2 3" key="1">
    <citation type="journal article" date="2016" name="PLoS Pathog.">
        <title>Biosynthesis of antibiotic leucinostatins in bio-control fungus Purpureocillium lilacinum and their inhibition on phytophthora revealed by genome mining.</title>
        <authorList>
            <person name="Wang G."/>
            <person name="Liu Z."/>
            <person name="Lin R."/>
            <person name="Li E."/>
            <person name="Mao Z."/>
            <person name="Ling J."/>
            <person name="Yang Y."/>
            <person name="Yin W.B."/>
            <person name="Xie B."/>
        </authorList>
    </citation>
    <scope>NUCLEOTIDE SEQUENCE [LARGE SCALE GENOMIC DNA]</scope>
    <source>
        <strain evidence="2">170</strain>
    </source>
</reference>
<keyword evidence="2" id="KW-0489">Methyltransferase</keyword>
<evidence type="ECO:0000256" key="1">
    <source>
        <dbReference type="SAM" id="MobiDB-lite"/>
    </source>
</evidence>
<keyword evidence="3" id="KW-1185">Reference proteome</keyword>
<protein>
    <submittedName>
        <fullName evidence="2">S-adenosyl-L-methionine-dependent methyltransferase</fullName>
    </submittedName>
</protein>